<protein>
    <submittedName>
        <fullName evidence="2">Uncharacterized protein</fullName>
    </submittedName>
</protein>
<dbReference type="Proteomes" id="UP001152622">
    <property type="component" value="Chromosome 9"/>
</dbReference>
<feature type="region of interest" description="Disordered" evidence="1">
    <location>
        <begin position="1"/>
        <end position="22"/>
    </location>
</feature>
<feature type="compositionally biased region" description="Basic and acidic residues" evidence="1">
    <location>
        <begin position="1"/>
        <end position="11"/>
    </location>
</feature>
<evidence type="ECO:0000313" key="3">
    <source>
        <dbReference type="Proteomes" id="UP001152622"/>
    </source>
</evidence>
<organism evidence="2 3">
    <name type="scientific">Synaphobranchus kaupii</name>
    <name type="common">Kaup's arrowtooth eel</name>
    <dbReference type="NCBI Taxonomy" id="118154"/>
    <lineage>
        <taxon>Eukaryota</taxon>
        <taxon>Metazoa</taxon>
        <taxon>Chordata</taxon>
        <taxon>Craniata</taxon>
        <taxon>Vertebrata</taxon>
        <taxon>Euteleostomi</taxon>
        <taxon>Actinopterygii</taxon>
        <taxon>Neopterygii</taxon>
        <taxon>Teleostei</taxon>
        <taxon>Anguilliformes</taxon>
        <taxon>Synaphobranchidae</taxon>
        <taxon>Synaphobranchus</taxon>
    </lineage>
</organism>
<reference evidence="2" key="1">
    <citation type="journal article" date="2023" name="Science">
        <title>Genome structures resolve the early diversification of teleost fishes.</title>
        <authorList>
            <person name="Parey E."/>
            <person name="Louis A."/>
            <person name="Montfort J."/>
            <person name="Bouchez O."/>
            <person name="Roques C."/>
            <person name="Iampietro C."/>
            <person name="Lluch J."/>
            <person name="Castinel A."/>
            <person name="Donnadieu C."/>
            <person name="Desvignes T."/>
            <person name="Floi Bucao C."/>
            <person name="Jouanno E."/>
            <person name="Wen M."/>
            <person name="Mejri S."/>
            <person name="Dirks R."/>
            <person name="Jansen H."/>
            <person name="Henkel C."/>
            <person name="Chen W.J."/>
            <person name="Zahm M."/>
            <person name="Cabau C."/>
            <person name="Klopp C."/>
            <person name="Thompson A.W."/>
            <person name="Robinson-Rechavi M."/>
            <person name="Braasch I."/>
            <person name="Lecointre G."/>
            <person name="Bobe J."/>
            <person name="Postlethwait J.H."/>
            <person name="Berthelot C."/>
            <person name="Roest Crollius H."/>
            <person name="Guiguen Y."/>
        </authorList>
    </citation>
    <scope>NUCLEOTIDE SEQUENCE</scope>
    <source>
        <strain evidence="2">WJC10195</strain>
    </source>
</reference>
<keyword evidence="3" id="KW-1185">Reference proteome</keyword>
<name>A0A9Q1F3W6_SYNKA</name>
<accession>A0A9Q1F3W6</accession>
<dbReference type="EMBL" id="JAINUF010000009">
    <property type="protein sequence ID" value="KAJ8350523.1"/>
    <property type="molecule type" value="Genomic_DNA"/>
</dbReference>
<evidence type="ECO:0000313" key="2">
    <source>
        <dbReference type="EMBL" id="KAJ8350523.1"/>
    </source>
</evidence>
<feature type="region of interest" description="Disordered" evidence="1">
    <location>
        <begin position="49"/>
        <end position="69"/>
    </location>
</feature>
<evidence type="ECO:0000256" key="1">
    <source>
        <dbReference type="SAM" id="MobiDB-lite"/>
    </source>
</evidence>
<dbReference type="AlphaFoldDB" id="A0A9Q1F3W6"/>
<comment type="caution">
    <text evidence="2">The sequence shown here is derived from an EMBL/GenBank/DDBJ whole genome shotgun (WGS) entry which is preliminary data.</text>
</comment>
<proteinExistence type="predicted"/>
<gene>
    <name evidence="2" type="ORF">SKAU_G00256530</name>
</gene>
<sequence>MDHCGRAERGQRSTQGAAVANRARLHRGVPVMSCRQAKTSVTLAQNFPWSPQAHKRGRQHNEGGAPAWHSGGQWWEALLVRTPRRTVSTFVRHQQ</sequence>